<organism evidence="2 3">
    <name type="scientific">Amniculicola lignicola CBS 123094</name>
    <dbReference type="NCBI Taxonomy" id="1392246"/>
    <lineage>
        <taxon>Eukaryota</taxon>
        <taxon>Fungi</taxon>
        <taxon>Dikarya</taxon>
        <taxon>Ascomycota</taxon>
        <taxon>Pezizomycotina</taxon>
        <taxon>Dothideomycetes</taxon>
        <taxon>Pleosporomycetidae</taxon>
        <taxon>Pleosporales</taxon>
        <taxon>Amniculicolaceae</taxon>
        <taxon>Amniculicola</taxon>
    </lineage>
</organism>
<dbReference type="EMBL" id="ML977642">
    <property type="protein sequence ID" value="KAF1995277.1"/>
    <property type="molecule type" value="Genomic_DNA"/>
</dbReference>
<sequence length="228" mass="23855">MSGPAAPRGVGGDRKRQLQRNYDVHEHQCGRCILAPKRRGCCPMPMAEEVGALLMARVSQSVAARRRAVEQECDNNGQRAPVEGSGGEKRAWACGATGGLRDRVAAAAACKSALQDPRAQCQQPQQQQQRFGRGLLAAAAAARPRRRTLNLTRCRGESDALGPQPTAPAVASVLVADSCWMLADVRAVLTPAPDAAACQTAGGGSVASARADKLQGWPEAATAGPRAQ</sequence>
<protein>
    <submittedName>
        <fullName evidence="2">Uncharacterized protein</fullName>
    </submittedName>
</protein>
<proteinExistence type="predicted"/>
<reference evidence="2" key="1">
    <citation type="journal article" date="2020" name="Stud. Mycol.">
        <title>101 Dothideomycetes genomes: a test case for predicting lifestyles and emergence of pathogens.</title>
        <authorList>
            <person name="Haridas S."/>
            <person name="Albert R."/>
            <person name="Binder M."/>
            <person name="Bloem J."/>
            <person name="Labutti K."/>
            <person name="Salamov A."/>
            <person name="Andreopoulos B."/>
            <person name="Baker S."/>
            <person name="Barry K."/>
            <person name="Bills G."/>
            <person name="Bluhm B."/>
            <person name="Cannon C."/>
            <person name="Castanera R."/>
            <person name="Culley D."/>
            <person name="Daum C."/>
            <person name="Ezra D."/>
            <person name="Gonzalez J."/>
            <person name="Henrissat B."/>
            <person name="Kuo A."/>
            <person name="Liang C."/>
            <person name="Lipzen A."/>
            <person name="Lutzoni F."/>
            <person name="Magnuson J."/>
            <person name="Mondo S."/>
            <person name="Nolan M."/>
            <person name="Ohm R."/>
            <person name="Pangilinan J."/>
            <person name="Park H.-J."/>
            <person name="Ramirez L."/>
            <person name="Alfaro M."/>
            <person name="Sun H."/>
            <person name="Tritt A."/>
            <person name="Yoshinaga Y."/>
            <person name="Zwiers L.-H."/>
            <person name="Turgeon B."/>
            <person name="Goodwin S."/>
            <person name="Spatafora J."/>
            <person name="Crous P."/>
            <person name="Grigoriev I."/>
        </authorList>
    </citation>
    <scope>NUCLEOTIDE SEQUENCE</scope>
    <source>
        <strain evidence="2">CBS 123094</strain>
    </source>
</reference>
<evidence type="ECO:0000313" key="3">
    <source>
        <dbReference type="Proteomes" id="UP000799779"/>
    </source>
</evidence>
<evidence type="ECO:0000256" key="1">
    <source>
        <dbReference type="SAM" id="MobiDB-lite"/>
    </source>
</evidence>
<evidence type="ECO:0000313" key="2">
    <source>
        <dbReference type="EMBL" id="KAF1995277.1"/>
    </source>
</evidence>
<feature type="region of interest" description="Disordered" evidence="1">
    <location>
        <begin position="208"/>
        <end position="228"/>
    </location>
</feature>
<gene>
    <name evidence="2" type="ORF">P154DRAFT_581018</name>
</gene>
<name>A0A6A5W244_9PLEO</name>
<keyword evidence="3" id="KW-1185">Reference proteome</keyword>
<dbReference type="Proteomes" id="UP000799779">
    <property type="component" value="Unassembled WGS sequence"/>
</dbReference>
<dbReference type="AlphaFoldDB" id="A0A6A5W244"/>
<accession>A0A6A5W244</accession>